<dbReference type="STRING" id="42251.A0A2T6ZLZ0"/>
<evidence type="ECO:0000313" key="3">
    <source>
        <dbReference type="Proteomes" id="UP000244722"/>
    </source>
</evidence>
<feature type="compositionally biased region" description="Polar residues" evidence="1">
    <location>
        <begin position="65"/>
        <end position="84"/>
    </location>
</feature>
<name>A0A2T6ZLZ0_TUBBO</name>
<feature type="region of interest" description="Disordered" evidence="1">
    <location>
        <begin position="280"/>
        <end position="299"/>
    </location>
</feature>
<feature type="compositionally biased region" description="Polar residues" evidence="1">
    <location>
        <begin position="48"/>
        <end position="58"/>
    </location>
</feature>
<dbReference type="SUPFAM" id="SSF54001">
    <property type="entry name" value="Cysteine proteinases"/>
    <property type="match status" value="1"/>
</dbReference>
<reference evidence="2 3" key="1">
    <citation type="submission" date="2017-04" db="EMBL/GenBank/DDBJ databases">
        <title>Draft genome sequence of Tuber borchii Vittad., a whitish edible truffle.</title>
        <authorList>
            <consortium name="DOE Joint Genome Institute"/>
            <person name="Murat C."/>
            <person name="Kuo A."/>
            <person name="Barry K.W."/>
            <person name="Clum A."/>
            <person name="Dockter R.B."/>
            <person name="Fauchery L."/>
            <person name="Iotti M."/>
            <person name="Kohler A."/>
            <person name="Labutti K."/>
            <person name="Lindquist E.A."/>
            <person name="Lipzen A."/>
            <person name="Ohm R.A."/>
            <person name="Wang M."/>
            <person name="Grigoriev I.V."/>
            <person name="Zambonelli A."/>
            <person name="Martin F.M."/>
        </authorList>
    </citation>
    <scope>NUCLEOTIDE SEQUENCE [LARGE SCALE GENOMIC DNA]</scope>
    <source>
        <strain evidence="2 3">Tbo3840</strain>
    </source>
</reference>
<protein>
    <submittedName>
        <fullName evidence="2">Uncharacterized protein</fullName>
    </submittedName>
</protein>
<proteinExistence type="predicted"/>
<dbReference type="InterPro" id="IPR038765">
    <property type="entry name" value="Papain-like_cys_pep_sf"/>
</dbReference>
<feature type="region of interest" description="Disordered" evidence="1">
    <location>
        <begin position="199"/>
        <end position="239"/>
    </location>
</feature>
<feature type="compositionally biased region" description="Polar residues" evidence="1">
    <location>
        <begin position="23"/>
        <end position="36"/>
    </location>
</feature>
<keyword evidence="3" id="KW-1185">Reference proteome</keyword>
<dbReference type="OrthoDB" id="5402900at2759"/>
<sequence>MARPSYPKSTVWEKGCKKNYHQFISSFPPSSHSNPKTQHRSQLALPSHKSSPLDTLLSQPIEFIKTQTTSKPFTGDQTMSSFGYFNNKKMKRKGNSVSSKDKVNKMKRDTTIKNVDRPDLSEDQPLDQSQSSRGRRVAGEGSIEKTTHKIPAKKTRQPSTEKFGILPKERQIKPDEELADAAPIKPKTSYRIGTKLNPVLPKEGKERNGLPKVPHLPKPGVLSGSCPVSTTPPPNRTTPLHVSERMAILEVNPTTKNKSKNLKPNPNTIVNTSGKIVVSGKSDLKRKPEALSEQPPKRRHHELRVKGLANTSFFCYRNSVLQFLASSTSFIKENIRHTEEKCHCGPYCTSCALGHFFHSHFRPAGGKHALNQSLKMHPNTCLLCSTKG</sequence>
<dbReference type="AlphaFoldDB" id="A0A2T6ZLZ0"/>
<accession>A0A2T6ZLZ0</accession>
<gene>
    <name evidence="2" type="ORF">B9Z19DRAFT_251182</name>
</gene>
<evidence type="ECO:0000313" key="2">
    <source>
        <dbReference type="EMBL" id="PUU76493.1"/>
    </source>
</evidence>
<organism evidence="2 3">
    <name type="scientific">Tuber borchii</name>
    <name type="common">White truffle</name>
    <dbReference type="NCBI Taxonomy" id="42251"/>
    <lineage>
        <taxon>Eukaryota</taxon>
        <taxon>Fungi</taxon>
        <taxon>Dikarya</taxon>
        <taxon>Ascomycota</taxon>
        <taxon>Pezizomycotina</taxon>
        <taxon>Pezizomycetes</taxon>
        <taxon>Pezizales</taxon>
        <taxon>Tuberaceae</taxon>
        <taxon>Tuber</taxon>
    </lineage>
</organism>
<dbReference type="EMBL" id="NESQ01000187">
    <property type="protein sequence ID" value="PUU76493.1"/>
    <property type="molecule type" value="Genomic_DNA"/>
</dbReference>
<feature type="region of interest" description="Disordered" evidence="1">
    <location>
        <begin position="23"/>
        <end position="171"/>
    </location>
</feature>
<evidence type="ECO:0000256" key="1">
    <source>
        <dbReference type="SAM" id="MobiDB-lite"/>
    </source>
</evidence>
<comment type="caution">
    <text evidence="2">The sequence shown here is derived from an EMBL/GenBank/DDBJ whole genome shotgun (WGS) entry which is preliminary data.</text>
</comment>
<dbReference type="Gene3D" id="3.90.70.10">
    <property type="entry name" value="Cysteine proteinases"/>
    <property type="match status" value="1"/>
</dbReference>
<feature type="compositionally biased region" description="Basic and acidic residues" evidence="1">
    <location>
        <begin position="99"/>
        <end position="120"/>
    </location>
</feature>
<dbReference type="Proteomes" id="UP000244722">
    <property type="component" value="Unassembled WGS sequence"/>
</dbReference>